<feature type="region of interest" description="Disordered" evidence="1">
    <location>
        <begin position="568"/>
        <end position="627"/>
    </location>
</feature>
<evidence type="ECO:0000256" key="1">
    <source>
        <dbReference type="SAM" id="MobiDB-lite"/>
    </source>
</evidence>
<organism evidence="2 3">
    <name type="scientific">Cytospora leucostoma</name>
    <dbReference type="NCBI Taxonomy" id="1230097"/>
    <lineage>
        <taxon>Eukaryota</taxon>
        <taxon>Fungi</taxon>
        <taxon>Dikarya</taxon>
        <taxon>Ascomycota</taxon>
        <taxon>Pezizomycotina</taxon>
        <taxon>Sordariomycetes</taxon>
        <taxon>Sordariomycetidae</taxon>
        <taxon>Diaporthales</taxon>
        <taxon>Cytosporaceae</taxon>
        <taxon>Cytospora</taxon>
    </lineage>
</organism>
<feature type="compositionally biased region" description="Polar residues" evidence="1">
    <location>
        <begin position="418"/>
        <end position="430"/>
    </location>
</feature>
<feature type="compositionally biased region" description="Polar residues" evidence="1">
    <location>
        <begin position="62"/>
        <end position="80"/>
    </location>
</feature>
<feature type="region of interest" description="Disordered" evidence="1">
    <location>
        <begin position="1"/>
        <end position="84"/>
    </location>
</feature>
<accession>A0A423XBA9</accession>
<dbReference type="CDD" id="cd00118">
    <property type="entry name" value="LysM"/>
    <property type="match status" value="1"/>
</dbReference>
<protein>
    <recommendedName>
        <fullName evidence="4">LysM domain-containing protein</fullName>
    </recommendedName>
</protein>
<gene>
    <name evidence="2" type="ORF">VPNG_04832</name>
</gene>
<dbReference type="InParanoid" id="A0A423XBA9"/>
<feature type="compositionally biased region" description="Low complexity" evidence="1">
    <location>
        <begin position="30"/>
        <end position="47"/>
    </location>
</feature>
<reference evidence="2 3" key="1">
    <citation type="submission" date="2015-09" db="EMBL/GenBank/DDBJ databases">
        <title>Host preference determinants of Valsa canker pathogens revealed by comparative genomics.</title>
        <authorList>
            <person name="Yin Z."/>
            <person name="Huang L."/>
        </authorList>
    </citation>
    <scope>NUCLEOTIDE SEQUENCE [LARGE SCALE GENOMIC DNA]</scope>
    <source>
        <strain evidence="2 3">SXYLt</strain>
    </source>
</reference>
<keyword evidence="3" id="KW-1185">Reference proteome</keyword>
<dbReference type="InterPro" id="IPR018392">
    <property type="entry name" value="LysM"/>
</dbReference>
<dbReference type="Proteomes" id="UP000285146">
    <property type="component" value="Unassembled WGS sequence"/>
</dbReference>
<dbReference type="AlphaFoldDB" id="A0A423XBA9"/>
<name>A0A423XBA9_9PEZI</name>
<feature type="region of interest" description="Disordered" evidence="1">
    <location>
        <begin position="190"/>
        <end position="212"/>
    </location>
</feature>
<comment type="caution">
    <text evidence="2">The sequence shown here is derived from an EMBL/GenBank/DDBJ whole genome shotgun (WGS) entry which is preliminary data.</text>
</comment>
<feature type="compositionally biased region" description="Polar residues" evidence="1">
    <location>
        <begin position="371"/>
        <end position="380"/>
    </location>
</feature>
<dbReference type="OrthoDB" id="2192830at2759"/>
<feature type="compositionally biased region" description="Basic and acidic residues" evidence="1">
    <location>
        <begin position="199"/>
        <end position="212"/>
    </location>
</feature>
<feature type="compositionally biased region" description="Polar residues" evidence="1">
    <location>
        <begin position="583"/>
        <end position="600"/>
    </location>
</feature>
<feature type="region of interest" description="Disordered" evidence="1">
    <location>
        <begin position="417"/>
        <end position="462"/>
    </location>
</feature>
<dbReference type="EMBL" id="LKEB01000021">
    <property type="protein sequence ID" value="ROW13190.1"/>
    <property type="molecule type" value="Genomic_DNA"/>
</dbReference>
<dbReference type="Gene3D" id="3.10.350.10">
    <property type="entry name" value="LysM domain"/>
    <property type="match status" value="1"/>
</dbReference>
<feature type="region of interest" description="Disordered" evidence="1">
    <location>
        <begin position="362"/>
        <end position="383"/>
    </location>
</feature>
<evidence type="ECO:0008006" key="4">
    <source>
        <dbReference type="Google" id="ProtNLM"/>
    </source>
</evidence>
<dbReference type="STRING" id="1230097.A0A423XBA9"/>
<dbReference type="InterPro" id="IPR036779">
    <property type="entry name" value="LysM_dom_sf"/>
</dbReference>
<dbReference type="SUPFAM" id="SSF54106">
    <property type="entry name" value="LysM domain"/>
    <property type="match status" value="1"/>
</dbReference>
<proteinExistence type="predicted"/>
<evidence type="ECO:0000313" key="2">
    <source>
        <dbReference type="EMBL" id="ROW13190.1"/>
    </source>
</evidence>
<evidence type="ECO:0000313" key="3">
    <source>
        <dbReference type="Proteomes" id="UP000285146"/>
    </source>
</evidence>
<sequence length="627" mass="67512">MSSSARLSAPAHDAEARPRNRRLGTGGDASSRSTSLLRTTPSPSPSRGASPIPPTRIGPDPRSSSRATPGRSNTTDSSILGKSWLDGQWKPSWATVQEFATTLLSGVDIPGDSHGRNGNGTNQKKAMHRASVGTLRNNQPSAWGPEPPGKSDRPRIEDVAAGSLAEREAAYKARKTASILESHDGVNGGLDVAGKYKRRNSDEDSRDHSAHPEVEDQLVYVHHVQPNDTYAGIILRYRCREDAFRKANGLWSRDNIQVREWLALPVDACEVKGRPCEGPSYFAKEVDLLATTPSATPGTPAAKGNIRPLHDESFAPSPNGIATGGPKLDGEKRWTHVRWVNLDNCKDPVEIARVSRNAMGYFPPRRKKSLHTASTLSTPRGSFDVPSISLSSDIVESPGSLSSRRQSLLAHRPHVTSMYASSAPTPSRSRVGSDNDDARPAWMRRPGGVGTLNRNVRAPGPDKDYLNSWAKKHLPGLNIDNLPSMAVMGSETAKFGFTNDEAAAIVESPFEEGRDATSSSKQGNGLDKAAMAVETWLRGAWAKRPNTPILGPHRARPFPESEPDLIELEDAPSEDGHTGSGLLDQSTSAALNSTYGSSSRNDADGSQLRGRMPPRGNSAITKDKKAD</sequence>
<feature type="region of interest" description="Disordered" evidence="1">
    <location>
        <begin position="106"/>
        <end position="155"/>
    </location>
</feature>